<evidence type="ECO:0000256" key="3">
    <source>
        <dbReference type="ARBA" id="ARBA00023015"/>
    </source>
</evidence>
<dbReference type="PANTHER" id="PTHR15633:SF2">
    <property type="entry name" value="NUCLEOLAR PROTEIN 11"/>
    <property type="match status" value="1"/>
</dbReference>
<name>H9G3H4_ANOCA</name>
<accession>H9G3H4</accession>
<dbReference type="Pfam" id="PF20998">
    <property type="entry name" value="Nol11_C"/>
    <property type="match status" value="1"/>
</dbReference>
<dbReference type="GO" id="GO:1901838">
    <property type="term" value="P:positive regulation of transcription of nucleolar large rRNA by RNA polymerase I"/>
    <property type="evidence" value="ECO:0007669"/>
    <property type="project" value="Ensembl"/>
</dbReference>
<feature type="domain" description="Nucleolar protein 11 N-terminal" evidence="8">
    <location>
        <begin position="47"/>
        <end position="335"/>
    </location>
</feature>
<dbReference type="GO" id="GO:0005730">
    <property type="term" value="C:nucleolus"/>
    <property type="evidence" value="ECO:0000318"/>
    <property type="project" value="GO_Central"/>
</dbReference>
<dbReference type="PANTHER" id="PTHR15633">
    <property type="entry name" value="NUCLEOLAR PROTEIN 11"/>
    <property type="match status" value="1"/>
</dbReference>
<evidence type="ECO:0000313" key="11">
    <source>
        <dbReference type="Proteomes" id="UP000001646"/>
    </source>
</evidence>
<dbReference type="HOGENOM" id="CLU_025196_0_0_1"/>
<keyword evidence="4" id="KW-0010">Activator</keyword>
<evidence type="ECO:0000259" key="8">
    <source>
        <dbReference type="Pfam" id="PF08168"/>
    </source>
</evidence>
<dbReference type="Pfam" id="PF08168">
    <property type="entry name" value="NOL11_N"/>
    <property type="match status" value="1"/>
</dbReference>
<evidence type="ECO:0000256" key="1">
    <source>
        <dbReference type="ARBA" id="ARBA00004604"/>
    </source>
</evidence>
<dbReference type="Bgee" id="ENSACAG00000000253">
    <property type="expression patterns" value="Expressed in dewlap and 13 other cell types or tissues"/>
</dbReference>
<dbReference type="InterPro" id="IPR048897">
    <property type="entry name" value="Nol11_C"/>
</dbReference>
<keyword evidence="3" id="KW-0805">Transcription regulation</keyword>
<evidence type="ECO:0000256" key="6">
    <source>
        <dbReference type="ARBA" id="ARBA00023242"/>
    </source>
</evidence>
<dbReference type="GeneTree" id="ENSGT00390000009760"/>
<organism evidence="10 11">
    <name type="scientific">Anolis carolinensis</name>
    <name type="common">Green anole</name>
    <name type="synonym">American chameleon</name>
    <dbReference type="NCBI Taxonomy" id="28377"/>
    <lineage>
        <taxon>Eukaryota</taxon>
        <taxon>Metazoa</taxon>
        <taxon>Chordata</taxon>
        <taxon>Craniata</taxon>
        <taxon>Vertebrata</taxon>
        <taxon>Euteleostomi</taxon>
        <taxon>Lepidosauria</taxon>
        <taxon>Squamata</taxon>
        <taxon>Bifurcata</taxon>
        <taxon>Unidentata</taxon>
        <taxon>Episquamata</taxon>
        <taxon>Toxicofera</taxon>
        <taxon>Iguania</taxon>
        <taxon>Dactyloidae</taxon>
        <taxon>Anolis</taxon>
    </lineage>
</organism>
<dbReference type="STRING" id="28377.ENSACAP00000000245"/>
<dbReference type="InParanoid" id="H9G3H4"/>
<protein>
    <submittedName>
        <fullName evidence="10">Nucleolar protein 11</fullName>
    </submittedName>
</protein>
<keyword evidence="6" id="KW-0539">Nucleus</keyword>
<feature type="domain" description="Nucleolar protein 11 C-terminal" evidence="9">
    <location>
        <begin position="431"/>
        <end position="727"/>
    </location>
</feature>
<dbReference type="eggNOG" id="ENOG502SB74">
    <property type="taxonomic scope" value="Eukaryota"/>
</dbReference>
<evidence type="ECO:0000313" key="10">
    <source>
        <dbReference type="Ensembl" id="ENSACAP00000000245.3"/>
    </source>
</evidence>
<dbReference type="FunCoup" id="H9G3H4">
    <property type="interactions" value="844"/>
</dbReference>
<keyword evidence="11" id="KW-1185">Reference proteome</keyword>
<dbReference type="Ensembl" id="ENSACAT00000000251.4">
    <property type="protein sequence ID" value="ENSACAP00000000245.3"/>
    <property type="gene ID" value="ENSACAG00000000253.4"/>
</dbReference>
<reference evidence="10" key="3">
    <citation type="submission" date="2025-09" db="UniProtKB">
        <authorList>
            <consortium name="Ensembl"/>
        </authorList>
    </citation>
    <scope>IDENTIFICATION</scope>
</reference>
<evidence type="ECO:0000256" key="7">
    <source>
        <dbReference type="SAM" id="MobiDB-lite"/>
    </source>
</evidence>
<dbReference type="InterPro" id="IPR042859">
    <property type="entry name" value="NOL11"/>
</dbReference>
<dbReference type="GO" id="GO:0030490">
    <property type="term" value="P:maturation of SSU-rRNA"/>
    <property type="evidence" value="ECO:0000318"/>
    <property type="project" value="GO_Central"/>
</dbReference>
<evidence type="ECO:0000256" key="5">
    <source>
        <dbReference type="ARBA" id="ARBA00023163"/>
    </source>
</evidence>
<comment type="subcellular location">
    <subcellularLocation>
        <location evidence="1">Nucleus</location>
        <location evidence="1">Nucleolus</location>
    </subcellularLocation>
</comment>
<proteinExistence type="predicted"/>
<reference evidence="10" key="1">
    <citation type="submission" date="2009-12" db="EMBL/GenBank/DDBJ databases">
        <title>The Genome Sequence of Anolis carolinensis (Green Anole Lizard).</title>
        <authorList>
            <consortium name="The Genome Sequencing Platform"/>
            <person name="Di Palma F."/>
            <person name="Alfoldi J."/>
            <person name="Heiman D."/>
            <person name="Young S."/>
            <person name="Grabherr M."/>
            <person name="Johnson J."/>
            <person name="Lander E.S."/>
            <person name="Lindblad-Toh K."/>
        </authorList>
    </citation>
    <scope>NUCLEOTIDE SEQUENCE [LARGE SCALE GENOMIC DNA]</scope>
    <source>
        <strain evidence="10">JBL SC #1</strain>
    </source>
</reference>
<dbReference type="InterPro" id="IPR012584">
    <property type="entry name" value="NOL11_N"/>
</dbReference>
<keyword evidence="5" id="KW-0804">Transcription</keyword>
<evidence type="ECO:0000256" key="2">
    <source>
        <dbReference type="ARBA" id="ARBA00022552"/>
    </source>
</evidence>
<dbReference type="AlphaFoldDB" id="H9G3H4"/>
<evidence type="ECO:0000256" key="4">
    <source>
        <dbReference type="ARBA" id="ARBA00023159"/>
    </source>
</evidence>
<dbReference type="Proteomes" id="UP000001646">
    <property type="component" value="Unplaced"/>
</dbReference>
<dbReference type="GO" id="GO:0034455">
    <property type="term" value="C:t-UTP complex"/>
    <property type="evidence" value="ECO:0007669"/>
    <property type="project" value="Ensembl"/>
</dbReference>
<keyword evidence="2" id="KW-0698">rRNA processing</keyword>
<gene>
    <name evidence="10" type="primary">NOL11</name>
</gene>
<evidence type="ECO:0000259" key="9">
    <source>
        <dbReference type="Pfam" id="PF20998"/>
    </source>
</evidence>
<sequence>SALIFWDIGLCGRAPSFHVGFIQLHGRGLSQMLVTLVLIIITGNFDFLKVSDQKPLGCWSVKQGQKITCPAVCNYETREFVIVHDDKILQIWKETDTNLDKVFKATLSANVYRIHSLPHIEPLVLFKGGVVKSLDALLAAPQQEVENIISDEVIRWSTVFMGVEQPVLTFITEQNGNYFIYIQQCNTCVHQKFKLETGSETSTPLSFAGHLNNKVITLLCLYSNGCVFKVLVPLSPTGSEEEHVLSKSLLVRLVISGRILKGTSIAILDKDHIAVTGCLDSPDSDVKDCFSIWNIKFQTLQASKELPHGTIGQCWCYGDKLFITHGKELRVILYKCEASSLAAAIGKIKDTQTSVKSVSVNWNVLQENETTDVQLEQPVNSKRKVCIVLMCVFVCVCVCVCIHTHTCTCTYTYIHIHTDASQNIVENKVMAFLSSAQTSDFQASIGYVVSALVNRCKAEPSFFPRDCLVQLVQTQGLSYSLCPGLMAVALEKTDVHLLQLCLQQFPDIPEAVICACLQTFLSIGDDRLEATNVNLDALTCRVHTVHDNKMEKQSKITQNGFSSEPLEDDGCDAELPQKSSVKESKEMCPVGPQKASLLNTVLCSAYSETFLLPHLKDLSAEQVILFLQYLQYLYMKCSVEATTDFSSVSSVTINQIMDWIYLLLDAHFTVVVMLPETRRLLYTLHKFVRAQARFYSDLNKIEASLKELKRINRPKDGGLYSIEVLKLV</sequence>
<reference evidence="10" key="2">
    <citation type="submission" date="2025-08" db="UniProtKB">
        <authorList>
            <consortium name="Ensembl"/>
        </authorList>
    </citation>
    <scope>IDENTIFICATION</scope>
</reference>
<feature type="region of interest" description="Disordered" evidence="7">
    <location>
        <begin position="551"/>
        <end position="574"/>
    </location>
</feature>